<feature type="signal peptide" evidence="1">
    <location>
        <begin position="1"/>
        <end position="15"/>
    </location>
</feature>
<dbReference type="RefSeq" id="WP_147650122.1">
    <property type="nucleotide sequence ID" value="NZ_CP042806.1"/>
</dbReference>
<proteinExistence type="predicted"/>
<dbReference type="Proteomes" id="UP000321820">
    <property type="component" value="Chromosome"/>
</dbReference>
<reference evidence="2 3" key="1">
    <citation type="submission" date="2019-08" db="EMBL/GenBank/DDBJ databases">
        <title>Complete genome sequence of Terriglobus albidus strain ORNL.</title>
        <authorList>
            <person name="Podar M."/>
        </authorList>
    </citation>
    <scope>NUCLEOTIDE SEQUENCE [LARGE SCALE GENOMIC DNA]</scope>
    <source>
        <strain evidence="2 3">ORNL</strain>
    </source>
</reference>
<name>A0A5B9EL56_9BACT</name>
<evidence type="ECO:0000256" key="1">
    <source>
        <dbReference type="SAM" id="SignalP"/>
    </source>
</evidence>
<evidence type="ECO:0008006" key="4">
    <source>
        <dbReference type="Google" id="ProtNLM"/>
    </source>
</evidence>
<organism evidence="2 3">
    <name type="scientific">Terriglobus albidus</name>
    <dbReference type="NCBI Taxonomy" id="1592106"/>
    <lineage>
        <taxon>Bacteria</taxon>
        <taxon>Pseudomonadati</taxon>
        <taxon>Acidobacteriota</taxon>
        <taxon>Terriglobia</taxon>
        <taxon>Terriglobales</taxon>
        <taxon>Acidobacteriaceae</taxon>
        <taxon>Terriglobus</taxon>
    </lineage>
</organism>
<sequence>MKKLLPLLLTATALAAPDPTPRQAWKNFHDLLQQQCPVKRLDLMAPAELLNSIEDYETQLSAQDMALVDKYTTRACRDVAAGAGCNNTGFLQAAIKLNRLEHFTGKLCQLPVVCTAQSKCAVP</sequence>
<gene>
    <name evidence="2" type="ORF">FTW19_24210</name>
</gene>
<keyword evidence="3" id="KW-1185">Reference proteome</keyword>
<evidence type="ECO:0000313" key="3">
    <source>
        <dbReference type="Proteomes" id="UP000321820"/>
    </source>
</evidence>
<evidence type="ECO:0000313" key="2">
    <source>
        <dbReference type="EMBL" id="QEE30826.1"/>
    </source>
</evidence>
<feature type="chain" id="PRO_5022700718" description="Secreted protein" evidence="1">
    <location>
        <begin position="16"/>
        <end position="123"/>
    </location>
</feature>
<protein>
    <recommendedName>
        <fullName evidence="4">Secreted protein</fullName>
    </recommendedName>
</protein>
<keyword evidence="1" id="KW-0732">Signal</keyword>
<accession>A0A5B9EL56</accession>
<dbReference type="EMBL" id="CP042806">
    <property type="protein sequence ID" value="QEE30826.1"/>
    <property type="molecule type" value="Genomic_DNA"/>
</dbReference>
<dbReference type="AlphaFoldDB" id="A0A5B9EL56"/>
<dbReference type="OrthoDB" id="7583619at2"/>
<dbReference type="KEGG" id="talb:FTW19_24210"/>